<proteinExistence type="predicted"/>
<reference evidence="1" key="1">
    <citation type="journal article" date="2014" name="Int. J. Syst. Evol. Microbiol.">
        <title>Complete genome sequence of Corynebacterium casei LMG S-19264T (=DSM 44701T), isolated from a smear-ripened cheese.</title>
        <authorList>
            <consortium name="US DOE Joint Genome Institute (JGI-PGF)"/>
            <person name="Walter F."/>
            <person name="Albersmeier A."/>
            <person name="Kalinowski J."/>
            <person name="Ruckert C."/>
        </authorList>
    </citation>
    <scope>NUCLEOTIDE SEQUENCE</scope>
    <source>
        <strain evidence="1">CGMCC 4.7110</strain>
    </source>
</reference>
<name>A0A917XNZ0_9ACTN</name>
<gene>
    <name evidence="1" type="ORF">GCM10011578_094060</name>
</gene>
<dbReference type="AlphaFoldDB" id="A0A917XNZ0"/>
<accession>A0A917XNZ0</accession>
<evidence type="ECO:0008006" key="3">
    <source>
        <dbReference type="Google" id="ProtNLM"/>
    </source>
</evidence>
<organism evidence="1 2">
    <name type="scientific">Streptomyces fuscichromogenes</name>
    <dbReference type="NCBI Taxonomy" id="1324013"/>
    <lineage>
        <taxon>Bacteria</taxon>
        <taxon>Bacillati</taxon>
        <taxon>Actinomycetota</taxon>
        <taxon>Actinomycetes</taxon>
        <taxon>Kitasatosporales</taxon>
        <taxon>Streptomycetaceae</taxon>
        <taxon>Streptomyces</taxon>
    </lineage>
</organism>
<comment type="caution">
    <text evidence="1">The sequence shown here is derived from an EMBL/GenBank/DDBJ whole genome shotgun (WGS) entry which is preliminary data.</text>
</comment>
<keyword evidence="2" id="KW-1185">Reference proteome</keyword>
<dbReference type="Proteomes" id="UP000653411">
    <property type="component" value="Unassembled WGS sequence"/>
</dbReference>
<reference evidence="1" key="2">
    <citation type="submission" date="2020-09" db="EMBL/GenBank/DDBJ databases">
        <authorList>
            <person name="Sun Q."/>
            <person name="Zhou Y."/>
        </authorList>
    </citation>
    <scope>NUCLEOTIDE SEQUENCE</scope>
    <source>
        <strain evidence="1">CGMCC 4.7110</strain>
    </source>
</reference>
<dbReference type="RefSeq" id="WP_189269123.1">
    <property type="nucleotide sequence ID" value="NZ_BMML01000040.1"/>
</dbReference>
<protein>
    <recommendedName>
        <fullName evidence="3">BioF2-like acetyltransferase domain-containing protein</fullName>
    </recommendedName>
</protein>
<sequence>MAIDFTSTITDFDQQRFDSLDRTAGFASSYSRLRQKELDPRWLSRYLGWFDDHLLRAAVPVYRPRMKSWPDAAYDPRSWHLPDGVGDECSPGASLIVGGCGDRRTGLHADAEARTPGRLRRLLVELAGVAADEDRCLVFPYMYTAAKEALTAATDDRIVWAGLGREAHVFGLSDPQWESKLPSKVRNTLRRDQRKIATVPMTAGEASWSEVHSWAAELISSHMADKGHQEISEFVSLRYSDLDCNPDVGLMAFTAQSAGLRGVQTILLWQGEMEVYEVGLTGDDSDERFALYVNLLFHLPFQYAQARGIDHIRLGSMAETPKAARGAVFKDYYGGVLSLGDTKRLARDSKG</sequence>
<evidence type="ECO:0000313" key="1">
    <source>
        <dbReference type="EMBL" id="GGN43706.1"/>
    </source>
</evidence>
<evidence type="ECO:0000313" key="2">
    <source>
        <dbReference type="Proteomes" id="UP000653411"/>
    </source>
</evidence>
<dbReference type="EMBL" id="BMML01000040">
    <property type="protein sequence ID" value="GGN43706.1"/>
    <property type="molecule type" value="Genomic_DNA"/>
</dbReference>